<accession>A0A226BWN7</accession>
<dbReference type="EMBL" id="NIQC01000100">
    <property type="protein sequence ID" value="OWZ82609.1"/>
    <property type="molecule type" value="Genomic_DNA"/>
</dbReference>
<proteinExistence type="predicted"/>
<dbReference type="AlphaFoldDB" id="A0A226BWN7"/>
<gene>
    <name evidence="1" type="ORF">CDO51_13295</name>
</gene>
<dbReference type="Proteomes" id="UP000214588">
    <property type="component" value="Unassembled WGS sequence"/>
</dbReference>
<evidence type="ECO:0000313" key="1">
    <source>
        <dbReference type="EMBL" id="OWZ82609.1"/>
    </source>
</evidence>
<sequence length="76" mass="8554">MQNLGLTNRNHIQGICRADKCAEQHKKSDTTRALRCKCGRYMRGKLPFLTGEVLRGLPTRGFNQQPTATNRAVMHG</sequence>
<reference evidence="1 2" key="1">
    <citation type="submission" date="2017-06" db="EMBL/GenBank/DDBJ databases">
        <title>Draft Genome Sequence of Natranaerobius trueperi halophilic, alkalithermophilic bacteria from soda lakes.</title>
        <authorList>
            <person name="Zhao B."/>
        </authorList>
    </citation>
    <scope>NUCLEOTIDE SEQUENCE [LARGE SCALE GENOMIC DNA]</scope>
    <source>
        <strain evidence="1 2">DSM 18760</strain>
    </source>
</reference>
<comment type="caution">
    <text evidence="1">The sequence shown here is derived from an EMBL/GenBank/DDBJ whole genome shotgun (WGS) entry which is preliminary data.</text>
</comment>
<protein>
    <submittedName>
        <fullName evidence="1">Uncharacterized protein</fullName>
    </submittedName>
</protein>
<name>A0A226BWN7_9FIRM</name>
<evidence type="ECO:0000313" key="2">
    <source>
        <dbReference type="Proteomes" id="UP000214588"/>
    </source>
</evidence>
<organism evidence="1 2">
    <name type="scientific">Natranaerobius trueperi</name>
    <dbReference type="NCBI Taxonomy" id="759412"/>
    <lineage>
        <taxon>Bacteria</taxon>
        <taxon>Bacillati</taxon>
        <taxon>Bacillota</taxon>
        <taxon>Clostridia</taxon>
        <taxon>Natranaerobiales</taxon>
        <taxon>Natranaerobiaceae</taxon>
        <taxon>Natranaerobius</taxon>
    </lineage>
</organism>
<keyword evidence="2" id="KW-1185">Reference proteome</keyword>